<reference evidence="1" key="1">
    <citation type="submission" date="2022-12" db="EMBL/GenBank/DDBJ databases">
        <title>Clostridium sp. nov., isolated from industrial wastewater.</title>
        <authorList>
            <person name="Jiayan W."/>
        </authorList>
    </citation>
    <scope>NUCLEOTIDE SEQUENCE</scope>
    <source>
        <strain evidence="1">ZC22-4</strain>
    </source>
</reference>
<gene>
    <name evidence="1" type="ORF">OW729_08500</name>
</gene>
<accession>A0ABT4D8K3</accession>
<dbReference type="RefSeq" id="WP_268061060.1">
    <property type="nucleotide sequence ID" value="NZ_JAPQFJ010000007.1"/>
</dbReference>
<comment type="caution">
    <text evidence="1">The sequence shown here is derived from an EMBL/GenBank/DDBJ whole genome shotgun (WGS) entry which is preliminary data.</text>
</comment>
<dbReference type="EMBL" id="JAPQFJ010000007">
    <property type="protein sequence ID" value="MCY6958642.1"/>
    <property type="molecule type" value="Genomic_DNA"/>
</dbReference>
<evidence type="ECO:0000313" key="2">
    <source>
        <dbReference type="Proteomes" id="UP001144612"/>
    </source>
</evidence>
<sequence>MKVYSKIFKEAENIINKYKNRGEETRISTPIEYNGKLYREIMFIKKEQGNRIAVGYLYIDDENKEVEDKSIIRQLAKLGYYLNIFYNDESSLYIKRAMEGIQNIKNQKIEYSKLCVGLDKLKKEGEKGTDKVKEIIDEVINLRIENDDKISELLSLAENHINDNKFYGENIFESLNSLYKEIMMLNFKRVKIINSGKEYYDSIETKAKKRKGSLLTIFIGRNKYIPFIKLESLINNYKKILSTYEKILNMDESKYDKFLINVEKDNINLKMDVLRNVRD</sequence>
<keyword evidence="2" id="KW-1185">Reference proteome</keyword>
<proteinExistence type="predicted"/>
<dbReference type="Proteomes" id="UP001144612">
    <property type="component" value="Unassembled WGS sequence"/>
</dbReference>
<evidence type="ECO:0000313" key="1">
    <source>
        <dbReference type="EMBL" id="MCY6958642.1"/>
    </source>
</evidence>
<protein>
    <submittedName>
        <fullName evidence="1">Uncharacterized protein</fullName>
    </submittedName>
</protein>
<name>A0ABT4D8K3_9CLOT</name>
<organism evidence="1 2">
    <name type="scientific">Clostridium brassicae</name>
    <dbReference type="NCBI Taxonomy" id="2999072"/>
    <lineage>
        <taxon>Bacteria</taxon>
        <taxon>Bacillati</taxon>
        <taxon>Bacillota</taxon>
        <taxon>Clostridia</taxon>
        <taxon>Eubacteriales</taxon>
        <taxon>Clostridiaceae</taxon>
        <taxon>Clostridium</taxon>
    </lineage>
</organism>